<evidence type="ECO:0000256" key="1">
    <source>
        <dbReference type="ARBA" id="ARBA00009986"/>
    </source>
</evidence>
<dbReference type="AlphaFoldDB" id="A0A238XK53"/>
<keyword evidence="5" id="KW-1185">Reference proteome</keyword>
<dbReference type="Pfam" id="PF00171">
    <property type="entry name" value="Aldedh"/>
    <property type="match status" value="1"/>
</dbReference>
<feature type="domain" description="Aldehyde dehydrogenase" evidence="3">
    <location>
        <begin position="75"/>
        <end position="502"/>
    </location>
</feature>
<dbReference type="PROSITE" id="PS00070">
    <property type="entry name" value="ALDEHYDE_DEHYDR_CYS"/>
    <property type="match status" value="1"/>
</dbReference>
<dbReference type="Gene3D" id="3.40.605.10">
    <property type="entry name" value="Aldehyde Dehydrogenase, Chain A, domain 1"/>
    <property type="match status" value="1"/>
</dbReference>
<accession>A0A238XK53</accession>
<dbReference type="OrthoDB" id="9762436at2"/>
<reference evidence="4 5" key="1">
    <citation type="submission" date="2017-06" db="EMBL/GenBank/DDBJ databases">
        <authorList>
            <person name="Kim H.J."/>
            <person name="Triplett B.A."/>
        </authorList>
    </citation>
    <scope>NUCLEOTIDE SEQUENCE [LARGE SCALE GENOMIC DNA]</scope>
    <source>
        <strain evidence="4 5">DSM 13116</strain>
    </source>
</reference>
<evidence type="ECO:0000313" key="4">
    <source>
        <dbReference type="EMBL" id="SNR59307.1"/>
    </source>
</evidence>
<dbReference type="Gene3D" id="3.40.309.10">
    <property type="entry name" value="Aldehyde Dehydrogenase, Chain A, domain 2"/>
    <property type="match status" value="1"/>
</dbReference>
<dbReference type="InterPro" id="IPR016162">
    <property type="entry name" value="Ald_DH_N"/>
</dbReference>
<gene>
    <name evidence="4" type="ORF">SAMN04488503_0218</name>
</gene>
<protein>
    <submittedName>
        <fullName evidence="4">Glyceraldehyde-3-phosphate dehydrogenase (NADP+)</fullName>
    </submittedName>
</protein>
<dbReference type="InterPro" id="IPR016163">
    <property type="entry name" value="Ald_DH_C"/>
</dbReference>
<dbReference type="GO" id="GO:0016620">
    <property type="term" value="F:oxidoreductase activity, acting on the aldehyde or oxo group of donors, NAD or NADP as acceptor"/>
    <property type="evidence" value="ECO:0007669"/>
    <property type="project" value="InterPro"/>
</dbReference>
<dbReference type="EMBL" id="FZOC01000001">
    <property type="protein sequence ID" value="SNR59307.1"/>
    <property type="molecule type" value="Genomic_DNA"/>
</dbReference>
<evidence type="ECO:0000259" key="3">
    <source>
        <dbReference type="Pfam" id="PF00171"/>
    </source>
</evidence>
<organism evidence="4 5">
    <name type="scientific">Humidesulfovibrio mexicanus</name>
    <dbReference type="NCBI Taxonomy" id="147047"/>
    <lineage>
        <taxon>Bacteria</taxon>
        <taxon>Pseudomonadati</taxon>
        <taxon>Thermodesulfobacteriota</taxon>
        <taxon>Desulfovibrionia</taxon>
        <taxon>Desulfovibrionales</taxon>
        <taxon>Desulfovibrionaceae</taxon>
        <taxon>Humidesulfovibrio</taxon>
    </lineage>
</organism>
<comment type="similarity">
    <text evidence="1">Belongs to the aldehyde dehydrogenase family.</text>
</comment>
<evidence type="ECO:0000313" key="5">
    <source>
        <dbReference type="Proteomes" id="UP000198324"/>
    </source>
</evidence>
<sequence>MASLSPSLLVRPEDIPQEIALPSPLHTREYLFDGELRVWDGPTQEVLSPLSTSGPAGPERIVLGSCPVHDAVAGMAALHAACAAWDNGLGQWPNLDVEARMACVEDFCRRMRSRRAEIVRLMVWEICKPTKESEQEFDRTIEYIEATLAAMREMAAEAGRVIAASGLRALCGRSARGVTLCLGPFNFPLNETLATLIPALLMGNTAVVKLPRIGRLLFTPLLDCFHKAFPRGVVNSVSGGVEAVTPMMRSGLVDVLAFIGSSKSAEALRALHPRPTRLHCVFGLEAKNAAIILPDADLDVTVAEVLRGAYGFNGQRCTALKLVLASRLVADAFLERLRASAEHLKIGLPWEPGVGITPLPEPGKPRFLESLRKDALSRGARELLPGAGMLDETLFAPSLLAPVTPDMRLYHEEQFGPVLPVGLFDDPEEALRAVAASNYGQQASLFGSDVQVLARLSGRLRNLVSRVNINCKCQRGPDELPFTARKDSAVGTLSVGEGLAAFSLPTLTVLRHSSADGGVLSALGAVAPNSSPPRS</sequence>
<dbReference type="InterPro" id="IPR050740">
    <property type="entry name" value="Aldehyde_DH_Superfamily"/>
</dbReference>
<evidence type="ECO:0000256" key="2">
    <source>
        <dbReference type="ARBA" id="ARBA00023002"/>
    </source>
</evidence>
<dbReference type="PANTHER" id="PTHR43353">
    <property type="entry name" value="SUCCINATE-SEMIALDEHYDE DEHYDROGENASE, MITOCHONDRIAL"/>
    <property type="match status" value="1"/>
</dbReference>
<dbReference type="InterPro" id="IPR016161">
    <property type="entry name" value="Ald_DH/histidinol_DH"/>
</dbReference>
<dbReference type="SUPFAM" id="SSF53720">
    <property type="entry name" value="ALDH-like"/>
    <property type="match status" value="1"/>
</dbReference>
<keyword evidence="2" id="KW-0560">Oxidoreductase</keyword>
<dbReference type="InterPro" id="IPR016160">
    <property type="entry name" value="Ald_DH_CS_CYS"/>
</dbReference>
<dbReference type="Proteomes" id="UP000198324">
    <property type="component" value="Unassembled WGS sequence"/>
</dbReference>
<dbReference type="InterPro" id="IPR015590">
    <property type="entry name" value="Aldehyde_DH_dom"/>
</dbReference>
<dbReference type="PANTHER" id="PTHR43353:SF5">
    <property type="entry name" value="SUCCINATE-SEMIALDEHYDE DEHYDROGENASE, MITOCHONDRIAL"/>
    <property type="match status" value="1"/>
</dbReference>
<proteinExistence type="inferred from homology"/>
<name>A0A238XK53_9BACT</name>